<keyword evidence="6" id="KW-0012">Acyltransferase</keyword>
<dbReference type="SUPFAM" id="SSF56059">
    <property type="entry name" value="Glutathione synthetase ATP-binding domain-like"/>
    <property type="match status" value="1"/>
</dbReference>
<comment type="caution">
    <text evidence="6">The sequence shown here is derived from an EMBL/GenBank/DDBJ whole genome shotgun (WGS) entry which is preliminary data.</text>
</comment>
<organism evidence="6 7">
    <name type="scientific">Gilvimarinus xylanilyticus</name>
    <dbReference type="NCBI Taxonomy" id="2944139"/>
    <lineage>
        <taxon>Bacteria</taxon>
        <taxon>Pseudomonadati</taxon>
        <taxon>Pseudomonadota</taxon>
        <taxon>Gammaproteobacteria</taxon>
        <taxon>Cellvibrionales</taxon>
        <taxon>Cellvibrionaceae</taxon>
        <taxon>Gilvimarinus</taxon>
    </lineage>
</organism>
<evidence type="ECO:0000259" key="5">
    <source>
        <dbReference type="PROSITE" id="PS51186"/>
    </source>
</evidence>
<dbReference type="SUPFAM" id="SSF55729">
    <property type="entry name" value="Acyl-CoA N-acyltransferases (Nat)"/>
    <property type="match status" value="1"/>
</dbReference>
<name>A0A9X2I006_9GAMM</name>
<dbReference type="GO" id="GO:0016874">
    <property type="term" value="F:ligase activity"/>
    <property type="evidence" value="ECO:0007669"/>
    <property type="project" value="UniProtKB-KW"/>
</dbReference>
<evidence type="ECO:0000256" key="2">
    <source>
        <dbReference type="ARBA" id="ARBA00022741"/>
    </source>
</evidence>
<dbReference type="EMBL" id="JAMFTH010000001">
    <property type="protein sequence ID" value="MCP8897815.1"/>
    <property type="molecule type" value="Genomic_DNA"/>
</dbReference>
<dbReference type="Gene3D" id="3.40.50.720">
    <property type="entry name" value="NAD(P)-binding Rossmann-like Domain"/>
    <property type="match status" value="1"/>
</dbReference>
<proteinExistence type="inferred from homology"/>
<dbReference type="SMART" id="SM00881">
    <property type="entry name" value="CoA_binding"/>
    <property type="match status" value="1"/>
</dbReference>
<dbReference type="Gene3D" id="3.30.470.20">
    <property type="entry name" value="ATP-grasp fold, B domain"/>
    <property type="match status" value="1"/>
</dbReference>
<dbReference type="Gene3D" id="3.40.50.261">
    <property type="entry name" value="Succinyl-CoA synthetase domains"/>
    <property type="match status" value="2"/>
</dbReference>
<dbReference type="SUPFAM" id="SSF52210">
    <property type="entry name" value="Succinyl-CoA synthetase domains"/>
    <property type="match status" value="2"/>
</dbReference>
<accession>A0A9X2I006</accession>
<protein>
    <submittedName>
        <fullName evidence="6">GNAT family N-acetyltransferase</fullName>
        <ecNumber evidence="6">2.3.1.-</ecNumber>
    </submittedName>
</protein>
<dbReference type="Pfam" id="PF13549">
    <property type="entry name" value="ATP-grasp_5"/>
    <property type="match status" value="1"/>
</dbReference>
<dbReference type="InterPro" id="IPR003781">
    <property type="entry name" value="CoA-bd"/>
</dbReference>
<dbReference type="InterPro" id="IPR032875">
    <property type="entry name" value="Succ_CoA_lig_flav_dom"/>
</dbReference>
<comment type="similarity">
    <text evidence="4">In the N-terminal section; belongs to the acetate CoA ligase alpha subunit family.</text>
</comment>
<dbReference type="Proteomes" id="UP001139319">
    <property type="component" value="Unassembled WGS sequence"/>
</dbReference>
<evidence type="ECO:0000256" key="3">
    <source>
        <dbReference type="ARBA" id="ARBA00022840"/>
    </source>
</evidence>
<dbReference type="PANTHER" id="PTHR43334">
    <property type="entry name" value="ACETATE--COA LIGASE [ADP-FORMING]"/>
    <property type="match status" value="1"/>
</dbReference>
<dbReference type="PANTHER" id="PTHR43334:SF1">
    <property type="entry name" value="3-HYDROXYPROPIONATE--COA LIGASE [ADP-FORMING]"/>
    <property type="match status" value="1"/>
</dbReference>
<reference evidence="6" key="1">
    <citation type="submission" date="2022-05" db="EMBL/GenBank/DDBJ databases">
        <authorList>
            <person name="Sun H.-N."/>
        </authorList>
    </citation>
    <scope>NUCLEOTIDE SEQUENCE</scope>
    <source>
        <strain evidence="6">HB14</strain>
    </source>
</reference>
<dbReference type="GO" id="GO:0005524">
    <property type="term" value="F:ATP binding"/>
    <property type="evidence" value="ECO:0007669"/>
    <property type="project" value="UniProtKB-KW"/>
</dbReference>
<keyword evidence="3" id="KW-0067">ATP-binding</keyword>
<dbReference type="SUPFAM" id="SSF51735">
    <property type="entry name" value="NAD(P)-binding Rossmann-fold domains"/>
    <property type="match status" value="1"/>
</dbReference>
<evidence type="ECO:0000256" key="4">
    <source>
        <dbReference type="ARBA" id="ARBA00060888"/>
    </source>
</evidence>
<dbReference type="Gene3D" id="3.40.630.30">
    <property type="match status" value="1"/>
</dbReference>
<keyword evidence="1" id="KW-0436">Ligase</keyword>
<dbReference type="InterPro" id="IPR000182">
    <property type="entry name" value="GNAT_dom"/>
</dbReference>
<dbReference type="InterPro" id="IPR013815">
    <property type="entry name" value="ATP_grasp_subdomain_1"/>
</dbReference>
<dbReference type="InterPro" id="IPR051538">
    <property type="entry name" value="Acyl-CoA_Synth/Transferase"/>
</dbReference>
<reference evidence="6" key="2">
    <citation type="submission" date="2023-01" db="EMBL/GenBank/DDBJ databases">
        <title>Gilvimarinus xylanilyticus HB14 isolated from Caulerpa lentillifera aquaculture base in Hainan, China.</title>
        <authorList>
            <person name="Zhang Y.-J."/>
        </authorList>
    </citation>
    <scope>NUCLEOTIDE SEQUENCE</scope>
    <source>
        <strain evidence="6">HB14</strain>
    </source>
</reference>
<evidence type="ECO:0000313" key="7">
    <source>
        <dbReference type="Proteomes" id="UP001139319"/>
    </source>
</evidence>
<dbReference type="PROSITE" id="PS51186">
    <property type="entry name" value="GNAT"/>
    <property type="match status" value="1"/>
</dbReference>
<dbReference type="Pfam" id="PF13380">
    <property type="entry name" value="CoA_binding_2"/>
    <property type="match status" value="1"/>
</dbReference>
<feature type="domain" description="N-acetyltransferase" evidence="5">
    <location>
        <begin position="735"/>
        <end position="891"/>
    </location>
</feature>
<dbReference type="EC" id="2.3.1.-" evidence="6"/>
<keyword evidence="6" id="KW-0808">Transferase</keyword>
<gene>
    <name evidence="6" type="ORF">M6D89_00730</name>
</gene>
<evidence type="ECO:0000256" key="1">
    <source>
        <dbReference type="ARBA" id="ARBA00022598"/>
    </source>
</evidence>
<sequence>MSLQYIDKLLQPASVAVIGASNRANRPGNAVMRNLLQASFAGPIMPVNPKYSAVNGVLAYASIAELPVVPDLAIVCTRGDRVPDIIEQLGAFGCRNAIVIAAGLSQLEANGETVESAMLAAARRWHMRILGPNSLGLMVPGIGLNASYAHTSAQQGKLAFVSQSSAVCTTILDWAEKRSIGFSHFIALGDGADVDYDELLDYLGRDPKTNAILLYVESIRSGRLFMSAARATAAHKPILVIKTGHTLESLQAAAGIAGDQVGADGVYDAAFRRAGMLRVGELRELFAAVETLAHGKPIHGERLTVLTNGIGPALMAVDTLIGNGGRLETLSDDTLQRLQTVVPVGGHSGNPVNLLGDASPELYQKALEILLAAPEVDNLLVLHGPSALVSGETYADKVIHTVKRHSGRTPNVLVAWMGEGASVAGRQRFSRAGVASFRTPEGAVGAFMHMVQYRRNQKLLMETPESIPADIPHDILAARKIIHTAFERGEGQLSIEDDVALLNAYGIKTLPTSTAQTPGEAALQASSIGFPVALKIVSRDILHKSEVGGVVLNLHAAQEVHQTADNMLKRVASTYPNATVAGFTLQQMARRAGAYELRITVKNDPVFGPVILLGEGGTDLDTERHNVVALPPLNMALARYLVIQALAEGKIRDRNLQRPLDRHALQVLLTQVNQIVIDHPEIQELDINPVLASGAELTVLDISVKLGDPAARQLAIRPYPKELEEVAMLKNGRPITLRPIRPEDETTHKEFDHYLSGDDRYNRYFSEMPHLGHEQLARQTQIDYDREMAFIASARRDDGSEETLGVVRALMDPDNTEGEFAVVVRADIKGQGLGKRLLQKMLGYCRERGLSYLTGETMLQNNGMAGLAKSVGFTVKRDMEEGVVTMRYDFKS</sequence>
<dbReference type="Gene3D" id="3.30.1490.20">
    <property type="entry name" value="ATP-grasp fold, A domain"/>
    <property type="match status" value="1"/>
</dbReference>
<keyword evidence="7" id="KW-1185">Reference proteome</keyword>
<dbReference type="InterPro" id="IPR016102">
    <property type="entry name" value="Succinyl-CoA_synth-like"/>
</dbReference>
<dbReference type="AlphaFoldDB" id="A0A9X2I006"/>
<dbReference type="Pfam" id="PF13607">
    <property type="entry name" value="Succ_CoA_lig"/>
    <property type="match status" value="1"/>
</dbReference>
<dbReference type="FunFam" id="3.30.1490.20:FF:000020">
    <property type="entry name" value="Protein lysine acetyltransferase"/>
    <property type="match status" value="1"/>
</dbReference>
<evidence type="ECO:0000313" key="6">
    <source>
        <dbReference type="EMBL" id="MCP8897815.1"/>
    </source>
</evidence>
<dbReference type="InterPro" id="IPR016181">
    <property type="entry name" value="Acyl_CoA_acyltransferase"/>
</dbReference>
<keyword evidence="2" id="KW-0547">Nucleotide-binding</keyword>
<dbReference type="RefSeq" id="WP_253966114.1">
    <property type="nucleotide sequence ID" value="NZ_JAMFTH010000001.1"/>
</dbReference>
<dbReference type="InterPro" id="IPR036291">
    <property type="entry name" value="NAD(P)-bd_dom_sf"/>
</dbReference>
<dbReference type="CDD" id="cd04301">
    <property type="entry name" value="NAT_SF"/>
    <property type="match status" value="1"/>
</dbReference>
<dbReference type="GO" id="GO:0016747">
    <property type="term" value="F:acyltransferase activity, transferring groups other than amino-acyl groups"/>
    <property type="evidence" value="ECO:0007669"/>
    <property type="project" value="InterPro"/>
</dbReference>
<dbReference type="Pfam" id="PF00583">
    <property type="entry name" value="Acetyltransf_1"/>
    <property type="match status" value="1"/>
</dbReference>